<keyword evidence="3" id="KW-1185">Reference proteome</keyword>
<reference evidence="2" key="1">
    <citation type="submission" date="2017-08" db="EMBL/GenBank/DDBJ databases">
        <authorList>
            <person name="Polle J.E."/>
            <person name="Barry K."/>
            <person name="Cushman J."/>
            <person name="Schmutz J."/>
            <person name="Tran D."/>
            <person name="Hathwaick L.T."/>
            <person name="Yim W.C."/>
            <person name="Jenkins J."/>
            <person name="Mckie-Krisberg Z.M."/>
            <person name="Prochnik S."/>
            <person name="Lindquist E."/>
            <person name="Dockter R.B."/>
            <person name="Adam C."/>
            <person name="Molina H."/>
            <person name="Bunkerborg J."/>
            <person name="Jin E."/>
            <person name="Buchheim M."/>
            <person name="Magnuson J."/>
        </authorList>
    </citation>
    <scope>NUCLEOTIDE SEQUENCE</scope>
    <source>
        <strain evidence="2">CCAP 19/18</strain>
    </source>
</reference>
<dbReference type="EMBL" id="MU070115">
    <property type="protein sequence ID" value="KAF5829778.1"/>
    <property type="molecule type" value="Genomic_DNA"/>
</dbReference>
<comment type="caution">
    <text evidence="2">The sequence shown here is derived from an EMBL/GenBank/DDBJ whole genome shotgun (WGS) entry which is preliminary data.</text>
</comment>
<gene>
    <name evidence="2" type="ORF">DUNSADRAFT_15524</name>
</gene>
<organism evidence="2 3">
    <name type="scientific">Dunaliella salina</name>
    <name type="common">Green alga</name>
    <name type="synonym">Protococcus salinus</name>
    <dbReference type="NCBI Taxonomy" id="3046"/>
    <lineage>
        <taxon>Eukaryota</taxon>
        <taxon>Viridiplantae</taxon>
        <taxon>Chlorophyta</taxon>
        <taxon>core chlorophytes</taxon>
        <taxon>Chlorophyceae</taxon>
        <taxon>CS clade</taxon>
        <taxon>Chlamydomonadales</taxon>
        <taxon>Dunaliellaceae</taxon>
        <taxon>Dunaliella</taxon>
    </lineage>
</organism>
<evidence type="ECO:0000313" key="3">
    <source>
        <dbReference type="Proteomes" id="UP000815325"/>
    </source>
</evidence>
<dbReference type="Proteomes" id="UP000815325">
    <property type="component" value="Unassembled WGS sequence"/>
</dbReference>
<feature type="compositionally biased region" description="Polar residues" evidence="1">
    <location>
        <begin position="1"/>
        <end position="16"/>
    </location>
</feature>
<evidence type="ECO:0000313" key="2">
    <source>
        <dbReference type="EMBL" id="KAF5829778.1"/>
    </source>
</evidence>
<evidence type="ECO:0000256" key="1">
    <source>
        <dbReference type="SAM" id="MobiDB-lite"/>
    </source>
</evidence>
<dbReference type="Pfam" id="PF09366">
    <property type="entry name" value="DUF1997"/>
    <property type="match status" value="1"/>
</dbReference>
<protein>
    <submittedName>
        <fullName evidence="2">Uncharacterized protein</fullName>
    </submittedName>
</protein>
<sequence>MMLQSRLPTRSWSKATSAGKRLPQRTMRISAIRDPATIRREERIPGKQLKDPVRTQGSHTYTLRVKPSADPTCSLSEYMNTLGRDMSVLQMPLGASISLVRNKEYKVVAPKVEIPVFNFWIQPVASTVSDWGSDFIGLESTQCEVKGSDNLPNVNGAFNLLVSMRFNYQDGAEPCVYSMATLAVDQDLPMPISLTPKPIVEGAGNAALETMLRIMLDGYMKNLSEDYERWQADPQLRAARAERAAAAVTAV</sequence>
<dbReference type="PANTHER" id="PTHR34131">
    <property type="entry name" value="(RAP ANNOTATION RELEASE2) GALACTOSE-BINDING LIKE DOMAIN CONTAINING PROTEIN"/>
    <property type="match status" value="1"/>
</dbReference>
<name>A0ABQ7G588_DUNSA</name>
<dbReference type="PANTHER" id="PTHR34131:SF3">
    <property type="entry name" value="(RAP ANNOTATION RELEASE2) GALACTOSE-BINDING LIKE DOMAIN CONTAINING PROTEIN"/>
    <property type="match status" value="1"/>
</dbReference>
<proteinExistence type="predicted"/>
<feature type="region of interest" description="Disordered" evidence="1">
    <location>
        <begin position="1"/>
        <end position="21"/>
    </location>
</feature>
<dbReference type="InterPro" id="IPR018971">
    <property type="entry name" value="DUF1997"/>
</dbReference>
<accession>A0ABQ7G588</accession>